<dbReference type="InterPro" id="IPR040676">
    <property type="entry name" value="DUF5641"/>
</dbReference>
<dbReference type="PANTHER" id="PTHR47331:SF1">
    <property type="entry name" value="GAG-LIKE PROTEIN"/>
    <property type="match status" value="1"/>
</dbReference>
<evidence type="ECO:0000313" key="3">
    <source>
        <dbReference type="EMBL" id="KAF2886575.1"/>
    </source>
</evidence>
<dbReference type="PANTHER" id="PTHR47331">
    <property type="entry name" value="PHD-TYPE DOMAIN-CONTAINING PROTEIN"/>
    <property type="match status" value="1"/>
</dbReference>
<gene>
    <name evidence="3" type="ORF">ILUMI_19599</name>
</gene>
<evidence type="ECO:0000256" key="1">
    <source>
        <dbReference type="SAM" id="MobiDB-lite"/>
    </source>
</evidence>
<sequence>MLEALVIPQITEELPSCMLDIREFQIPSNIKLADPTFYQPGQIKRNNPPLLQKTKLGWIVSGGCGVPNSEEQPKQSAFLALHELHENVERFWKADQQTTTRAEDGRFIVRIPFKVNPDKHLEARTTKQFLDFNEYIRLKHMSPSELNISKSFFLPHHCVIRESSETTKLRVVFDGSSKPDDGKAINELQHIGPNLQNEIFSIIVRFRLYEYVLIGDIEKIDDVQAYGDLSNYKCFVFENYLGKLKRLIRGKNLSLQQVNNRLHEINSVVDNLDDVEILYKPIEDLFISTTIPDNVVSVGGQICIIISIICIDTVYKCVANEFRYKEDFYVCPLKSSELGIYSAWGKGDQMYAVVEFDKKECSVVALAWLIDDQSKFLWPNIGKQDVLEEYVTSQKAPSSSWRKCSVKKVHYISDTYHEANDYLTKMVEDSCSSSDGNQLLIRRKIAEMNSQTNVQDKKEDPRKRNDEFSSDVDETEVQSMAQHNEESFDTSITYKLGTSSSLCSLKSNNTPVSSRSSNVSSSSTPAINLLLRRVERIISTQDQQNITLDNILRNLEVNNRVLERPADFPNLPNKWHREYLHTLQQNTKWKSGTYPVRVGDIVLIKEDHLPPGQWQLGRILQVHPGSDDVVRVVTVKCATGEVKRAINKVCLLPLSSDQTT</sequence>
<name>A0A8K0FZR4_IGNLU</name>
<organism evidence="3 4">
    <name type="scientific">Ignelater luminosus</name>
    <name type="common">Cucubano</name>
    <name type="synonym">Pyrophorus luminosus</name>
    <dbReference type="NCBI Taxonomy" id="2038154"/>
    <lineage>
        <taxon>Eukaryota</taxon>
        <taxon>Metazoa</taxon>
        <taxon>Ecdysozoa</taxon>
        <taxon>Arthropoda</taxon>
        <taxon>Hexapoda</taxon>
        <taxon>Insecta</taxon>
        <taxon>Pterygota</taxon>
        <taxon>Neoptera</taxon>
        <taxon>Endopterygota</taxon>
        <taxon>Coleoptera</taxon>
        <taxon>Polyphaga</taxon>
        <taxon>Elateriformia</taxon>
        <taxon>Elateroidea</taxon>
        <taxon>Elateridae</taxon>
        <taxon>Agrypninae</taxon>
        <taxon>Pyrophorini</taxon>
        <taxon>Ignelater</taxon>
    </lineage>
</organism>
<proteinExistence type="predicted"/>
<comment type="caution">
    <text evidence="3">The sequence shown here is derived from an EMBL/GenBank/DDBJ whole genome shotgun (WGS) entry which is preliminary data.</text>
</comment>
<evidence type="ECO:0000313" key="4">
    <source>
        <dbReference type="Proteomes" id="UP000801492"/>
    </source>
</evidence>
<dbReference type="Pfam" id="PF18701">
    <property type="entry name" value="DUF5641"/>
    <property type="match status" value="1"/>
</dbReference>
<evidence type="ECO:0000259" key="2">
    <source>
        <dbReference type="Pfam" id="PF18701"/>
    </source>
</evidence>
<dbReference type="OrthoDB" id="5920040at2759"/>
<feature type="region of interest" description="Disordered" evidence="1">
    <location>
        <begin position="450"/>
        <end position="488"/>
    </location>
</feature>
<dbReference type="Proteomes" id="UP000801492">
    <property type="component" value="Unassembled WGS sequence"/>
</dbReference>
<protein>
    <recommendedName>
        <fullName evidence="2">DUF5641 domain-containing protein</fullName>
    </recommendedName>
</protein>
<reference evidence="3" key="1">
    <citation type="submission" date="2019-08" db="EMBL/GenBank/DDBJ databases">
        <title>The genome of the North American firefly Photinus pyralis.</title>
        <authorList>
            <consortium name="Photinus pyralis genome working group"/>
            <person name="Fallon T.R."/>
            <person name="Sander Lower S.E."/>
            <person name="Weng J.-K."/>
        </authorList>
    </citation>
    <scope>NUCLEOTIDE SEQUENCE</scope>
    <source>
        <strain evidence="3">TRF0915ILg1</strain>
        <tissue evidence="3">Whole body</tissue>
    </source>
</reference>
<keyword evidence="4" id="KW-1185">Reference proteome</keyword>
<feature type="domain" description="DUF5641" evidence="2">
    <location>
        <begin position="573"/>
        <end position="652"/>
    </location>
</feature>
<accession>A0A8K0FZR4</accession>
<feature type="compositionally biased region" description="Basic and acidic residues" evidence="1">
    <location>
        <begin position="455"/>
        <end position="467"/>
    </location>
</feature>
<dbReference type="EMBL" id="VTPC01087248">
    <property type="protein sequence ID" value="KAF2886575.1"/>
    <property type="molecule type" value="Genomic_DNA"/>
</dbReference>
<dbReference type="AlphaFoldDB" id="A0A8K0FZR4"/>